<sequence>MSPVKPASICTHTTLHYTMYAFKSLSLSTAVFLLALLQGALSQPTELVPLGGQCGTIIGTLPCVAGAQCCYLNPDNGMYVVDLFSLIHSPQLIEMIVSFLFQLSAQMSQEIHLTTPT</sequence>
<dbReference type="Proteomes" id="UP001362999">
    <property type="component" value="Unassembled WGS sequence"/>
</dbReference>
<feature type="chain" id="PRO_5043799351" description="Hydrophobin" evidence="1">
    <location>
        <begin position="43"/>
        <end position="117"/>
    </location>
</feature>
<comment type="caution">
    <text evidence="2">The sequence shown here is derived from an EMBL/GenBank/DDBJ whole genome shotgun (WGS) entry which is preliminary data.</text>
</comment>
<accession>A0AAW0CZS6</accession>
<protein>
    <recommendedName>
        <fullName evidence="4">Hydrophobin</fullName>
    </recommendedName>
</protein>
<reference evidence="2 3" key="1">
    <citation type="journal article" date="2024" name="J Genomics">
        <title>Draft genome sequencing and assembly of Favolaschia claudopus CIRM-BRFM 2984 isolated from oak limbs.</title>
        <authorList>
            <person name="Navarro D."/>
            <person name="Drula E."/>
            <person name="Chaduli D."/>
            <person name="Cazenave R."/>
            <person name="Ahrendt S."/>
            <person name="Wang J."/>
            <person name="Lipzen A."/>
            <person name="Daum C."/>
            <person name="Barry K."/>
            <person name="Grigoriev I.V."/>
            <person name="Favel A."/>
            <person name="Rosso M.N."/>
            <person name="Martin F."/>
        </authorList>
    </citation>
    <scope>NUCLEOTIDE SEQUENCE [LARGE SCALE GENOMIC DNA]</scope>
    <source>
        <strain evidence="2 3">CIRM-BRFM 2984</strain>
    </source>
</reference>
<organism evidence="2 3">
    <name type="scientific">Favolaschia claudopus</name>
    <dbReference type="NCBI Taxonomy" id="2862362"/>
    <lineage>
        <taxon>Eukaryota</taxon>
        <taxon>Fungi</taxon>
        <taxon>Dikarya</taxon>
        <taxon>Basidiomycota</taxon>
        <taxon>Agaricomycotina</taxon>
        <taxon>Agaricomycetes</taxon>
        <taxon>Agaricomycetidae</taxon>
        <taxon>Agaricales</taxon>
        <taxon>Marasmiineae</taxon>
        <taxon>Mycenaceae</taxon>
        <taxon>Favolaschia</taxon>
    </lineage>
</organism>
<evidence type="ECO:0000313" key="2">
    <source>
        <dbReference type="EMBL" id="KAK7044713.1"/>
    </source>
</evidence>
<dbReference type="AlphaFoldDB" id="A0AAW0CZS6"/>
<keyword evidence="1" id="KW-0732">Signal</keyword>
<keyword evidence="3" id="KW-1185">Reference proteome</keyword>
<evidence type="ECO:0008006" key="4">
    <source>
        <dbReference type="Google" id="ProtNLM"/>
    </source>
</evidence>
<gene>
    <name evidence="2" type="ORF">R3P38DRAFT_3176952</name>
</gene>
<proteinExistence type="predicted"/>
<evidence type="ECO:0000313" key="3">
    <source>
        <dbReference type="Proteomes" id="UP001362999"/>
    </source>
</evidence>
<feature type="signal peptide" evidence="1">
    <location>
        <begin position="1"/>
        <end position="42"/>
    </location>
</feature>
<dbReference type="EMBL" id="JAWWNJ010000011">
    <property type="protein sequence ID" value="KAK7044713.1"/>
    <property type="molecule type" value="Genomic_DNA"/>
</dbReference>
<name>A0AAW0CZS6_9AGAR</name>
<evidence type="ECO:0000256" key="1">
    <source>
        <dbReference type="SAM" id="SignalP"/>
    </source>
</evidence>